<dbReference type="AlphaFoldDB" id="A0A8C3X8S1"/>
<accession>A0A8C3X8S1</accession>
<organism evidence="1 2">
    <name type="scientific">Catagonus wagneri</name>
    <name type="common">Chacoan peccary</name>
    <dbReference type="NCBI Taxonomy" id="51154"/>
    <lineage>
        <taxon>Eukaryota</taxon>
        <taxon>Metazoa</taxon>
        <taxon>Chordata</taxon>
        <taxon>Craniata</taxon>
        <taxon>Vertebrata</taxon>
        <taxon>Euteleostomi</taxon>
        <taxon>Mammalia</taxon>
        <taxon>Eutheria</taxon>
        <taxon>Laurasiatheria</taxon>
        <taxon>Artiodactyla</taxon>
        <taxon>Suina</taxon>
        <taxon>Tayassuidae</taxon>
        <taxon>Catagonus</taxon>
    </lineage>
</organism>
<dbReference type="GO" id="GO:0007155">
    <property type="term" value="P:cell adhesion"/>
    <property type="evidence" value="ECO:0007669"/>
    <property type="project" value="InterPro"/>
</dbReference>
<proteinExistence type="predicted"/>
<protein>
    <submittedName>
        <fullName evidence="1">Uncharacterized protein</fullName>
    </submittedName>
</protein>
<evidence type="ECO:0000313" key="1">
    <source>
        <dbReference type="Ensembl" id="ENSCWAP00000025714.1"/>
    </source>
</evidence>
<dbReference type="GO" id="GO:0045121">
    <property type="term" value="C:membrane raft"/>
    <property type="evidence" value="ECO:0007669"/>
    <property type="project" value="TreeGrafter"/>
</dbReference>
<dbReference type="GO" id="GO:0022407">
    <property type="term" value="P:regulation of cell-cell adhesion"/>
    <property type="evidence" value="ECO:0007669"/>
    <property type="project" value="TreeGrafter"/>
</dbReference>
<evidence type="ECO:0000313" key="2">
    <source>
        <dbReference type="Proteomes" id="UP000694540"/>
    </source>
</evidence>
<reference evidence="1" key="1">
    <citation type="submission" date="2025-08" db="UniProtKB">
        <authorList>
            <consortium name="Ensembl"/>
        </authorList>
    </citation>
    <scope>IDENTIFICATION</scope>
</reference>
<sequence length="93" mass="9816">LRKAMMAHMGRGVVAGPPLVLLPPKQKCSNQTTIVYQFKSASQNSLAAPNPADATTKASGSVLQSTAGLLGTSSTFDISDLHLFFKGMVLSYF</sequence>
<dbReference type="PANTHER" id="PTHR16676:SF0">
    <property type="entry name" value="SIGNAL TRANSDUCER CD24"/>
    <property type="match status" value="1"/>
</dbReference>
<dbReference type="Pfam" id="PF14984">
    <property type="entry name" value="CD24"/>
    <property type="match status" value="1"/>
</dbReference>
<reference evidence="1" key="2">
    <citation type="submission" date="2025-09" db="UniProtKB">
        <authorList>
            <consortium name="Ensembl"/>
        </authorList>
    </citation>
    <scope>IDENTIFICATION</scope>
</reference>
<dbReference type="GO" id="GO:0030296">
    <property type="term" value="F:protein tyrosine kinase activator activity"/>
    <property type="evidence" value="ECO:0007669"/>
    <property type="project" value="TreeGrafter"/>
</dbReference>
<dbReference type="InterPro" id="IPR028029">
    <property type="entry name" value="CD24"/>
</dbReference>
<keyword evidence="2" id="KW-1185">Reference proteome</keyword>
<dbReference type="GO" id="GO:0001775">
    <property type="term" value="P:cell activation"/>
    <property type="evidence" value="ECO:0007669"/>
    <property type="project" value="TreeGrafter"/>
</dbReference>
<dbReference type="Proteomes" id="UP000694540">
    <property type="component" value="Unplaced"/>
</dbReference>
<dbReference type="GO" id="GO:0009897">
    <property type="term" value="C:external side of plasma membrane"/>
    <property type="evidence" value="ECO:0007669"/>
    <property type="project" value="TreeGrafter"/>
</dbReference>
<dbReference type="Ensembl" id="ENSCWAT00000027874.1">
    <property type="protein sequence ID" value="ENSCWAP00000025714.1"/>
    <property type="gene ID" value="ENSCWAG00000019500.1"/>
</dbReference>
<name>A0A8C3X8S1_9CETA</name>
<dbReference type="PANTHER" id="PTHR16676">
    <property type="entry name" value="SIGNAL TRANSDUCER CD24"/>
    <property type="match status" value="1"/>
</dbReference>